<dbReference type="AlphaFoldDB" id="U5N5Z8"/>
<evidence type="ECO:0000313" key="3">
    <source>
        <dbReference type="EMBL" id="AGX86916.1"/>
    </source>
</evidence>
<proteinExistence type="predicted"/>
<dbReference type="HOGENOM" id="CLU_045089_0_0_4"/>
<dbReference type="PANTHER" id="PTHR43581:SF2">
    <property type="entry name" value="EXCINUCLEASE ATPASE SUBUNIT"/>
    <property type="match status" value="1"/>
</dbReference>
<reference evidence="3 4" key="1">
    <citation type="journal article" date="2013" name="Genome Biol.">
        <title>Genomic analysis reveals key aspects of prokaryotic symbiosis in the phototrophic consortium "Chlorochromatium aggregatum".</title>
        <authorList>
            <person name="Liu Z."/>
            <person name="Muller J."/>
            <person name="Li T."/>
            <person name="Alvey R.M."/>
            <person name="Vogl K."/>
            <person name="Frigaard N.U."/>
            <person name="Rockwell N.C."/>
            <person name="Boyd E.S."/>
            <person name="Tomsho L.P."/>
            <person name="Schuster S.C."/>
            <person name="Henke P."/>
            <person name="Rohde M."/>
            <person name="Overmann J."/>
            <person name="Bryant D.A."/>
        </authorList>
    </citation>
    <scope>NUCLEOTIDE SEQUENCE [LARGE SCALE GENOMIC DNA]</scope>
    <source>
        <strain evidence="3">CR</strain>
    </source>
</reference>
<dbReference type="STRING" id="946483.Cenrod_0810"/>
<dbReference type="InterPro" id="IPR003959">
    <property type="entry name" value="ATPase_AAA_core"/>
</dbReference>
<name>U5N5Z8_9BURK</name>
<evidence type="ECO:0000259" key="2">
    <source>
        <dbReference type="Pfam" id="PF13476"/>
    </source>
</evidence>
<dbReference type="RefSeq" id="WP_022771736.1">
    <property type="nucleotide sequence ID" value="NC_022576.1"/>
</dbReference>
<organism evidence="3 4">
    <name type="scientific">Candidatus Symbiobacter mobilis CR</name>
    <dbReference type="NCBI Taxonomy" id="946483"/>
    <lineage>
        <taxon>Bacteria</taxon>
        <taxon>Pseudomonadati</taxon>
        <taxon>Pseudomonadota</taxon>
        <taxon>Betaproteobacteria</taxon>
        <taxon>Burkholderiales</taxon>
        <taxon>Comamonadaceae</taxon>
    </lineage>
</organism>
<evidence type="ECO:0000313" key="4">
    <source>
        <dbReference type="Proteomes" id="UP000017184"/>
    </source>
</evidence>
<dbReference type="GO" id="GO:0016887">
    <property type="term" value="F:ATP hydrolysis activity"/>
    <property type="evidence" value="ECO:0007669"/>
    <property type="project" value="InterPro"/>
</dbReference>
<sequence>MAINGLPKPGNKAKANEKGSNMLKRLKVRNFAVFTDATIEWSPGLNVIVGENGTGKSQLLKLAYSVGWVSAAQEKAARQSKEELQKRLADKLCATCRPEYLGRLVSRQQGRNRCDVEVAFEVESKVEFANLAEADFAFSFATNAKTEVKIEKMPKAYLPTSPIFIPTREMLSIYPGFASVYENQHLEFDETYYDLAKALSGNAHKKHEAKVQQLIEALESLMEGHIRQDTGRFYIFPNKAGAGKLEIPLVAEGLRKLAMLAYLLINGSLKGRGTLFWDEPETNLNPKLMVRLASALVELAEQGFQVVLATHSLFMLREIELVQRKRKARVPTCFLGLTMAGDAVTVEQSQDIAGIQTLVLLDEELHQSDRYLAEGVAHA</sequence>
<protein>
    <submittedName>
        <fullName evidence="3">ATP-binding protein</fullName>
    </submittedName>
</protein>
<accession>U5N5Z8</accession>
<feature type="domain" description="Rad50/SbcC-type AAA" evidence="2">
    <location>
        <begin position="25"/>
        <end position="78"/>
    </location>
</feature>
<dbReference type="EMBL" id="CP004885">
    <property type="protein sequence ID" value="AGX86916.1"/>
    <property type="molecule type" value="Genomic_DNA"/>
</dbReference>
<feature type="domain" description="ATPase AAA-type core" evidence="1">
    <location>
        <begin position="239"/>
        <end position="314"/>
    </location>
</feature>
<dbReference type="Pfam" id="PF13304">
    <property type="entry name" value="AAA_21"/>
    <property type="match status" value="1"/>
</dbReference>
<gene>
    <name evidence="3" type="ORF">Cenrod_0810</name>
</gene>
<dbReference type="SUPFAM" id="SSF52540">
    <property type="entry name" value="P-loop containing nucleoside triphosphate hydrolases"/>
    <property type="match status" value="1"/>
</dbReference>
<dbReference type="KEGG" id="cbx:Cenrod_0810"/>
<dbReference type="InterPro" id="IPR038729">
    <property type="entry name" value="Rad50/SbcC_AAA"/>
</dbReference>
<dbReference type="PANTHER" id="PTHR43581">
    <property type="entry name" value="ATP/GTP PHOSPHATASE"/>
    <property type="match status" value="1"/>
</dbReference>
<dbReference type="eggNOG" id="COG1106">
    <property type="taxonomic scope" value="Bacteria"/>
</dbReference>
<keyword evidence="3" id="KW-0547">Nucleotide-binding</keyword>
<dbReference type="Proteomes" id="UP000017184">
    <property type="component" value="Chromosome"/>
</dbReference>
<dbReference type="InterPro" id="IPR051396">
    <property type="entry name" value="Bact_Antivir_Def_Nuclease"/>
</dbReference>
<dbReference type="PATRIC" id="fig|946483.4.peg.811"/>
<dbReference type="Gene3D" id="3.40.50.300">
    <property type="entry name" value="P-loop containing nucleotide triphosphate hydrolases"/>
    <property type="match status" value="2"/>
</dbReference>
<dbReference type="Pfam" id="PF13476">
    <property type="entry name" value="AAA_23"/>
    <property type="match status" value="1"/>
</dbReference>
<dbReference type="GO" id="GO:0005524">
    <property type="term" value="F:ATP binding"/>
    <property type="evidence" value="ECO:0007669"/>
    <property type="project" value="UniProtKB-KW"/>
</dbReference>
<keyword evidence="4" id="KW-1185">Reference proteome</keyword>
<dbReference type="InterPro" id="IPR027417">
    <property type="entry name" value="P-loop_NTPase"/>
</dbReference>
<dbReference type="GO" id="GO:0006302">
    <property type="term" value="P:double-strand break repair"/>
    <property type="evidence" value="ECO:0007669"/>
    <property type="project" value="InterPro"/>
</dbReference>
<keyword evidence="3" id="KW-0067">ATP-binding</keyword>
<evidence type="ECO:0000259" key="1">
    <source>
        <dbReference type="Pfam" id="PF13304"/>
    </source>
</evidence>